<dbReference type="PROSITE" id="PS51257">
    <property type="entry name" value="PROKAR_LIPOPROTEIN"/>
    <property type="match status" value="1"/>
</dbReference>
<feature type="region of interest" description="Disordered" evidence="1">
    <location>
        <begin position="35"/>
        <end position="112"/>
    </location>
</feature>
<dbReference type="RefSeq" id="WP_090040075.1">
    <property type="nucleotide sequence ID" value="NZ_FOKI01000008.1"/>
</dbReference>
<proteinExistence type="predicted"/>
<dbReference type="Gene3D" id="2.170.130.30">
    <property type="match status" value="1"/>
</dbReference>
<evidence type="ECO:0000259" key="2">
    <source>
        <dbReference type="Pfam" id="PF14478"/>
    </source>
</evidence>
<dbReference type="Pfam" id="PF14478">
    <property type="entry name" value="DUF4430"/>
    <property type="match status" value="1"/>
</dbReference>
<dbReference type="AlphaFoldDB" id="A0A1I0XHD8"/>
<sequence>MKKKIVNVLLIVIFMFSFVGCGLNKVEIPELNVPESSDVASDSTNADSDKSNVEENSSGEGESEKESVDNSTEDKSPAKETSNSKNKKTSSKKNSTSNSKSNDESKKSSDDNTCTITIRCDTAINTGVNKKPEFSHLPSDGVILPVTTMKIKKGDTVYDILQRIVKSKKIHMEYNGVATTIYIQGIDNLYEFDGGRWSGWMYCVNDWYPNYGCGSYKVKPGDVIQWNYTCDLGEDLGQHWLGEDIREKEK</sequence>
<evidence type="ECO:0000256" key="1">
    <source>
        <dbReference type="SAM" id="MobiDB-lite"/>
    </source>
</evidence>
<feature type="domain" description="Transcobalamin-like C-terminal" evidence="2">
    <location>
        <begin position="154"/>
        <end position="229"/>
    </location>
</feature>
<reference evidence="3 4" key="1">
    <citation type="submission" date="2016-10" db="EMBL/GenBank/DDBJ databases">
        <authorList>
            <person name="de Groot N.N."/>
        </authorList>
    </citation>
    <scope>NUCLEOTIDE SEQUENCE [LARGE SCALE GENOMIC DNA]</scope>
    <source>
        <strain evidence="3 4">DSM 12271</strain>
    </source>
</reference>
<feature type="compositionally biased region" description="Basic and acidic residues" evidence="1">
    <location>
        <begin position="101"/>
        <end position="110"/>
    </location>
</feature>
<dbReference type="OrthoDB" id="2356646at2"/>
<dbReference type="EMBL" id="FOKI01000008">
    <property type="protein sequence ID" value="SFB00334.1"/>
    <property type="molecule type" value="Genomic_DNA"/>
</dbReference>
<name>A0A1I0XHD8_9CLOT</name>
<dbReference type="Proteomes" id="UP000198619">
    <property type="component" value="Unassembled WGS sequence"/>
</dbReference>
<accession>A0A1I0XHD8</accession>
<gene>
    <name evidence="3" type="ORF">SAMN04488528_1008118</name>
</gene>
<evidence type="ECO:0000313" key="4">
    <source>
        <dbReference type="Proteomes" id="UP000198619"/>
    </source>
</evidence>
<keyword evidence="4" id="KW-1185">Reference proteome</keyword>
<feature type="compositionally biased region" description="Polar residues" evidence="1">
    <location>
        <begin position="35"/>
        <end position="46"/>
    </location>
</feature>
<protein>
    <recommendedName>
        <fullName evidence="2">Transcobalamin-like C-terminal domain-containing protein</fullName>
    </recommendedName>
</protein>
<dbReference type="STRING" id="84698.SAMN04488528_1008118"/>
<organism evidence="3 4">
    <name type="scientific">Clostridium frigidicarnis</name>
    <dbReference type="NCBI Taxonomy" id="84698"/>
    <lineage>
        <taxon>Bacteria</taxon>
        <taxon>Bacillati</taxon>
        <taxon>Bacillota</taxon>
        <taxon>Clostridia</taxon>
        <taxon>Eubacteriales</taxon>
        <taxon>Clostridiaceae</taxon>
        <taxon>Clostridium</taxon>
    </lineage>
</organism>
<evidence type="ECO:0000313" key="3">
    <source>
        <dbReference type="EMBL" id="SFB00334.1"/>
    </source>
</evidence>
<dbReference type="InterPro" id="IPR027954">
    <property type="entry name" value="Transcobalamin-like_C"/>
</dbReference>
<feature type="compositionally biased region" description="Basic and acidic residues" evidence="1">
    <location>
        <begin position="62"/>
        <end position="78"/>
    </location>
</feature>